<name>A0ABV7ZWD4_9GAMM</name>
<dbReference type="InterPro" id="IPR041166">
    <property type="entry name" value="Rubredoxin_2"/>
</dbReference>
<accession>A0ABV7ZWD4</accession>
<evidence type="ECO:0000256" key="1">
    <source>
        <dbReference type="ARBA" id="ARBA00022723"/>
    </source>
</evidence>
<evidence type="ECO:0000313" key="4">
    <source>
        <dbReference type="Proteomes" id="UP001595617"/>
    </source>
</evidence>
<protein>
    <recommendedName>
        <fullName evidence="2">LapB rubredoxin metal binding domain-containing protein</fullName>
    </recommendedName>
</protein>
<comment type="caution">
    <text evidence="3">The sequence shown here is derived from an EMBL/GenBank/DDBJ whole genome shotgun (WGS) entry which is preliminary data.</text>
</comment>
<evidence type="ECO:0000313" key="3">
    <source>
        <dbReference type="EMBL" id="MFC3852893.1"/>
    </source>
</evidence>
<evidence type="ECO:0000259" key="2">
    <source>
        <dbReference type="Pfam" id="PF18073"/>
    </source>
</evidence>
<proteinExistence type="predicted"/>
<reference evidence="4" key="1">
    <citation type="journal article" date="2019" name="Int. J. Syst. Evol. Microbiol.">
        <title>The Global Catalogue of Microorganisms (GCM) 10K type strain sequencing project: providing services to taxonomists for standard genome sequencing and annotation.</title>
        <authorList>
            <consortium name="The Broad Institute Genomics Platform"/>
            <consortium name="The Broad Institute Genome Sequencing Center for Infectious Disease"/>
            <person name="Wu L."/>
            <person name="Ma J."/>
        </authorList>
    </citation>
    <scope>NUCLEOTIDE SEQUENCE [LARGE SCALE GENOMIC DNA]</scope>
    <source>
        <strain evidence="4">IBRC 10765</strain>
    </source>
</reference>
<dbReference type="Pfam" id="PF18073">
    <property type="entry name" value="Zn_ribbon_LapB"/>
    <property type="match status" value="1"/>
</dbReference>
<dbReference type="Proteomes" id="UP001595617">
    <property type="component" value="Unassembled WGS sequence"/>
</dbReference>
<gene>
    <name evidence="3" type="ORF">ACFOOG_08615</name>
</gene>
<sequence length="393" mass="44449">MPDFSWEQVLIVCALMFSAGLWVQSRYHWLSYFRRRPSLADLQAKAKPKPESTALKNKSTRLVAGRTIGDLHSQGDLSFQASMDMAEAHRRQGDIQSAIEIHQSLYGRPGLSWEALQQAQLELAKDFYTAGILGRAEDLFRSLIAQRGAYSTDAARYLLKIYQQQKDWAAAVDVFAADSNLAQTGLKLEQVHMLCEHAQHIADTDPKKARRLIADAAALNTDSRRPLISSIRMAVMSGEGRELNRLLQRYIEMHGDRMDLLRDLLYSVMVKKPDYLARILPVLQRNQANPDVRLVHGELLCRLGKMGEGVALLDSVNANGVTVAFQLEHLARQNGQAPLDRIARTLAPLKERHWLYRCSHCGYETSTHHWHCPQCDRWETLGVSQGQFANLLI</sequence>
<feature type="domain" description="LapB rubredoxin metal binding" evidence="2">
    <location>
        <begin position="356"/>
        <end position="381"/>
    </location>
</feature>
<keyword evidence="4" id="KW-1185">Reference proteome</keyword>
<dbReference type="Gene3D" id="1.25.40.10">
    <property type="entry name" value="Tetratricopeptide repeat domain"/>
    <property type="match status" value="1"/>
</dbReference>
<dbReference type="EMBL" id="JBHRYR010000003">
    <property type="protein sequence ID" value="MFC3852893.1"/>
    <property type="molecule type" value="Genomic_DNA"/>
</dbReference>
<organism evidence="3 4">
    <name type="scientific">Saccharospirillum mangrovi</name>
    <dbReference type="NCBI Taxonomy" id="2161747"/>
    <lineage>
        <taxon>Bacteria</taxon>
        <taxon>Pseudomonadati</taxon>
        <taxon>Pseudomonadota</taxon>
        <taxon>Gammaproteobacteria</taxon>
        <taxon>Oceanospirillales</taxon>
        <taxon>Saccharospirillaceae</taxon>
        <taxon>Saccharospirillum</taxon>
    </lineage>
</organism>
<dbReference type="InterPro" id="IPR011990">
    <property type="entry name" value="TPR-like_helical_dom_sf"/>
</dbReference>
<keyword evidence="1" id="KW-0479">Metal-binding</keyword>
<dbReference type="RefSeq" id="WP_380695528.1">
    <property type="nucleotide sequence ID" value="NZ_JBHRYR010000003.1"/>
</dbReference>